<dbReference type="InterPro" id="IPR046373">
    <property type="entry name" value="Acyl-CoA_Oxase/DH_mid-dom_sf"/>
</dbReference>
<evidence type="ECO:0000313" key="6">
    <source>
        <dbReference type="Proteomes" id="UP000276133"/>
    </source>
</evidence>
<protein>
    <submittedName>
        <fullName evidence="5">Acyl-coenzyme A oxidase peroxisomal</fullName>
    </submittedName>
</protein>
<dbReference type="PANTHER" id="PTHR10909">
    <property type="entry name" value="ELECTRON TRANSPORT OXIDOREDUCTASE"/>
    <property type="match status" value="1"/>
</dbReference>
<dbReference type="GO" id="GO:0005777">
    <property type="term" value="C:peroxisome"/>
    <property type="evidence" value="ECO:0007669"/>
    <property type="project" value="InterPro"/>
</dbReference>
<dbReference type="GO" id="GO:0033540">
    <property type="term" value="P:fatty acid beta-oxidation using acyl-CoA oxidase"/>
    <property type="evidence" value="ECO:0007669"/>
    <property type="project" value="TreeGrafter"/>
</dbReference>
<evidence type="ECO:0000256" key="2">
    <source>
        <dbReference type="ARBA" id="ARBA00022630"/>
    </source>
</evidence>
<keyword evidence="3" id="KW-0274">FAD</keyword>
<dbReference type="InterPro" id="IPR009100">
    <property type="entry name" value="AcylCoA_DH/oxidase_NM_dom_sf"/>
</dbReference>
<dbReference type="PANTHER" id="PTHR10909:SF382">
    <property type="entry name" value="ACYL-COENZYME A OXIDASE"/>
    <property type="match status" value="1"/>
</dbReference>
<dbReference type="OrthoDB" id="538336at2759"/>
<dbReference type="GO" id="GO:0003997">
    <property type="term" value="F:acyl-CoA oxidase activity"/>
    <property type="evidence" value="ECO:0007669"/>
    <property type="project" value="InterPro"/>
</dbReference>
<keyword evidence="2" id="KW-0285">Flavoprotein</keyword>
<name>A0A3M7T0H5_BRAPC</name>
<proteinExistence type="predicted"/>
<dbReference type="Gene3D" id="2.40.110.10">
    <property type="entry name" value="Butyryl-CoA Dehydrogenase, subunit A, domain 2"/>
    <property type="match status" value="1"/>
</dbReference>
<gene>
    <name evidence="5" type="ORF">BpHYR1_023810</name>
</gene>
<feature type="domain" description="Acyl-CoA oxidase/dehydrogenase middle" evidence="4">
    <location>
        <begin position="152"/>
        <end position="262"/>
    </location>
</feature>
<dbReference type="EMBL" id="REGN01000487">
    <property type="protein sequence ID" value="RNA41544.1"/>
    <property type="molecule type" value="Genomic_DNA"/>
</dbReference>
<evidence type="ECO:0000256" key="3">
    <source>
        <dbReference type="ARBA" id="ARBA00022827"/>
    </source>
</evidence>
<evidence type="ECO:0000259" key="4">
    <source>
        <dbReference type="Pfam" id="PF02770"/>
    </source>
</evidence>
<dbReference type="Pfam" id="PF02770">
    <property type="entry name" value="Acyl-CoA_dh_M"/>
    <property type="match status" value="1"/>
</dbReference>
<dbReference type="GO" id="GO:0005504">
    <property type="term" value="F:fatty acid binding"/>
    <property type="evidence" value="ECO:0007669"/>
    <property type="project" value="TreeGrafter"/>
</dbReference>
<dbReference type="SUPFAM" id="SSF56645">
    <property type="entry name" value="Acyl-CoA dehydrogenase NM domain-like"/>
    <property type="match status" value="1"/>
</dbReference>
<comment type="caution">
    <text evidence="5">The sequence shown here is derived from an EMBL/GenBank/DDBJ whole genome shotgun (WGS) entry which is preliminary data.</text>
</comment>
<keyword evidence="6" id="KW-1185">Reference proteome</keyword>
<evidence type="ECO:0000313" key="5">
    <source>
        <dbReference type="EMBL" id="RNA41544.1"/>
    </source>
</evidence>
<comment type="cofactor">
    <cofactor evidence="1">
        <name>FAD</name>
        <dbReference type="ChEBI" id="CHEBI:57692"/>
    </cofactor>
</comment>
<sequence>MWKVSAYKNCLNTMEKKLSSNALNARLLSGWDTKAVSKYLDHHNHETRDGLRSLFKDPLFVPKYNISLDQERQLAYDRLKKICDSGLFSVKDFWNNPRNIFAAHEIAGMVDPSTTTKLTVQFNLFGGTLLKLGTKHHHQMLDSIDKFEKVGCFALTELAYGNNAVEMETTAHYDKENQQFVINTPTAKAQKYWITNGAVHAHYAIVFARLIHNNVDEGLHGFLVNIRDEQNLSVKEGCKVWDMGYKIGLNGVDNAALWFTNVRIPRLNLLDAHSSMDENGNFTSKIEDKSARRRKRFLVLADQLLSGRVCIASMTLGSIKLLLDQTVSLHLVLEVNSLK</sequence>
<dbReference type="Proteomes" id="UP000276133">
    <property type="component" value="Unassembled WGS sequence"/>
</dbReference>
<accession>A0A3M7T0H5</accession>
<dbReference type="GO" id="GO:0055088">
    <property type="term" value="P:lipid homeostasis"/>
    <property type="evidence" value="ECO:0007669"/>
    <property type="project" value="TreeGrafter"/>
</dbReference>
<evidence type="ECO:0000256" key="1">
    <source>
        <dbReference type="ARBA" id="ARBA00001974"/>
    </source>
</evidence>
<dbReference type="InterPro" id="IPR006091">
    <property type="entry name" value="Acyl-CoA_Oxase/DH_mid-dom"/>
</dbReference>
<dbReference type="InterPro" id="IPR012258">
    <property type="entry name" value="Acyl-CoA_oxidase"/>
</dbReference>
<dbReference type="AlphaFoldDB" id="A0A3M7T0H5"/>
<dbReference type="STRING" id="10195.A0A3M7T0H5"/>
<reference evidence="5 6" key="1">
    <citation type="journal article" date="2018" name="Sci. Rep.">
        <title>Genomic signatures of local adaptation to the degree of environmental predictability in rotifers.</title>
        <authorList>
            <person name="Franch-Gras L."/>
            <person name="Hahn C."/>
            <person name="Garcia-Roger E.M."/>
            <person name="Carmona M.J."/>
            <person name="Serra M."/>
            <person name="Gomez A."/>
        </authorList>
    </citation>
    <scope>NUCLEOTIDE SEQUENCE [LARGE SCALE GENOMIC DNA]</scope>
    <source>
        <strain evidence="5">HYR1</strain>
    </source>
</reference>
<dbReference type="GO" id="GO:0071949">
    <property type="term" value="F:FAD binding"/>
    <property type="evidence" value="ECO:0007669"/>
    <property type="project" value="InterPro"/>
</dbReference>
<dbReference type="FunFam" id="2.40.110.10:FF:000005">
    <property type="entry name" value="Acyl-coenzyme A oxidase"/>
    <property type="match status" value="1"/>
</dbReference>
<organism evidence="5 6">
    <name type="scientific">Brachionus plicatilis</name>
    <name type="common">Marine rotifer</name>
    <name type="synonym">Brachionus muelleri</name>
    <dbReference type="NCBI Taxonomy" id="10195"/>
    <lineage>
        <taxon>Eukaryota</taxon>
        <taxon>Metazoa</taxon>
        <taxon>Spiralia</taxon>
        <taxon>Gnathifera</taxon>
        <taxon>Rotifera</taxon>
        <taxon>Eurotatoria</taxon>
        <taxon>Monogononta</taxon>
        <taxon>Pseudotrocha</taxon>
        <taxon>Ploima</taxon>
        <taxon>Brachionidae</taxon>
        <taxon>Brachionus</taxon>
    </lineage>
</organism>